<reference evidence="7" key="1">
    <citation type="submission" date="2006-10" db="EMBL/GenBank/DDBJ databases">
        <title>Complete sequence of Solibacter usitatus Ellin6076.</title>
        <authorList>
            <consortium name="US DOE Joint Genome Institute"/>
            <person name="Copeland A."/>
            <person name="Lucas S."/>
            <person name="Lapidus A."/>
            <person name="Barry K."/>
            <person name="Detter J.C."/>
            <person name="Glavina del Rio T."/>
            <person name="Hammon N."/>
            <person name="Israni S."/>
            <person name="Dalin E."/>
            <person name="Tice H."/>
            <person name="Pitluck S."/>
            <person name="Thompson L.S."/>
            <person name="Brettin T."/>
            <person name="Bruce D."/>
            <person name="Han C."/>
            <person name="Tapia R."/>
            <person name="Gilna P."/>
            <person name="Schmutz J."/>
            <person name="Larimer F."/>
            <person name="Land M."/>
            <person name="Hauser L."/>
            <person name="Kyrpides N."/>
            <person name="Mikhailova N."/>
            <person name="Janssen P.H."/>
            <person name="Kuske C.R."/>
            <person name="Richardson P."/>
        </authorList>
    </citation>
    <scope>NUCLEOTIDE SEQUENCE</scope>
    <source>
        <strain evidence="7">Ellin6076</strain>
    </source>
</reference>
<evidence type="ECO:0000259" key="6">
    <source>
        <dbReference type="PROSITE" id="PS00745"/>
    </source>
</evidence>
<dbReference type="InterPro" id="IPR045853">
    <property type="entry name" value="Pep_chain_release_fac_I_sf"/>
</dbReference>
<evidence type="ECO:0000256" key="3">
    <source>
        <dbReference type="ARBA" id="ARBA00022917"/>
    </source>
</evidence>
<dbReference type="HOGENOM" id="CLU_036856_6_0_0"/>
<dbReference type="Gene3D" id="3.30.70.1660">
    <property type="match status" value="1"/>
</dbReference>
<comment type="subcellular location">
    <subcellularLocation>
        <location evidence="4">Cytoplasm</location>
    </subcellularLocation>
</comment>
<evidence type="ECO:0000256" key="1">
    <source>
        <dbReference type="ARBA" id="ARBA00010835"/>
    </source>
</evidence>
<dbReference type="SMART" id="SM00937">
    <property type="entry name" value="PCRF"/>
    <property type="match status" value="1"/>
</dbReference>
<dbReference type="FunFam" id="3.30.160.20:FF:000010">
    <property type="entry name" value="Peptide chain release factor 2"/>
    <property type="match status" value="1"/>
</dbReference>
<dbReference type="GO" id="GO:0005737">
    <property type="term" value="C:cytoplasm"/>
    <property type="evidence" value="ECO:0007669"/>
    <property type="project" value="UniProtKB-SubCell"/>
</dbReference>
<organism evidence="7">
    <name type="scientific">Solibacter usitatus (strain Ellin6076)</name>
    <dbReference type="NCBI Taxonomy" id="234267"/>
    <lineage>
        <taxon>Bacteria</taxon>
        <taxon>Pseudomonadati</taxon>
        <taxon>Acidobacteriota</taxon>
        <taxon>Terriglobia</taxon>
        <taxon>Bryobacterales</taxon>
        <taxon>Solibacteraceae</taxon>
        <taxon>Candidatus Solibacter</taxon>
    </lineage>
</organism>
<dbReference type="Pfam" id="PF03462">
    <property type="entry name" value="PCRF"/>
    <property type="match status" value="1"/>
</dbReference>
<dbReference type="FunCoup" id="Q028H6">
    <property type="interactions" value="520"/>
</dbReference>
<evidence type="ECO:0000256" key="4">
    <source>
        <dbReference type="HAMAP-Rule" id="MF_00094"/>
    </source>
</evidence>
<evidence type="ECO:0000313" key="7">
    <source>
        <dbReference type="EMBL" id="ABJ82576.1"/>
    </source>
</evidence>
<gene>
    <name evidence="4" type="primary">prfB</name>
    <name evidence="7" type="ordered locus">Acid_1585</name>
</gene>
<dbReference type="Pfam" id="PF00472">
    <property type="entry name" value="RF-1"/>
    <property type="match status" value="1"/>
</dbReference>
<dbReference type="Gene3D" id="3.30.160.20">
    <property type="match status" value="1"/>
</dbReference>
<name>Q028H6_SOLUE</name>
<dbReference type="eggNOG" id="COG1186">
    <property type="taxonomic scope" value="Bacteria"/>
</dbReference>
<proteinExistence type="inferred from homology"/>
<dbReference type="NCBIfam" id="TIGR00020">
    <property type="entry name" value="prfB"/>
    <property type="match status" value="1"/>
</dbReference>
<dbReference type="GO" id="GO:0016149">
    <property type="term" value="F:translation release factor activity, codon specific"/>
    <property type="evidence" value="ECO:0007669"/>
    <property type="project" value="UniProtKB-UniRule"/>
</dbReference>
<sequence>MQDRKRLEEAVANDDQIRALTDDLDTMFELAREGEPVQADIERDLKPYSELLERLETAMLLSGENDARSAIVTIHPGAGGTESQDWAEMLLRMYLRWAEREKFATVITDRLEGEGAGIKSVTFEVNGENAYGLLQSEIGVHRLVRISPFDANARRHTSFASVFVFPQVDDEIKIDIQDKDLRIDTFRASGAGGQHVNMTDSAVRITHFPTGIVVQCQNERSQHKNRATAMKQLRACLYEHELEKKRAETRETEDSKLEINFGSQIRNYVLAPYRLVKDLRSKLALGDVDRVLEGGLDPLIHSYLVWRKTGKIAGDDKDESPE</sequence>
<comment type="function">
    <text evidence="4">Peptide chain release factor 2 directs the termination of translation in response to the peptide chain termination codons UGA and UAA.</text>
</comment>
<accession>Q028H6</accession>
<keyword evidence="3 4" id="KW-0648">Protein biosynthesis</keyword>
<dbReference type="PANTHER" id="PTHR43116:SF3">
    <property type="entry name" value="CLASS I PEPTIDE CHAIN RELEASE FACTOR"/>
    <property type="match status" value="1"/>
</dbReference>
<evidence type="ECO:0000256" key="2">
    <source>
        <dbReference type="ARBA" id="ARBA00022481"/>
    </source>
</evidence>
<dbReference type="EMBL" id="CP000473">
    <property type="protein sequence ID" value="ABJ82576.1"/>
    <property type="molecule type" value="Genomic_DNA"/>
</dbReference>
<dbReference type="InterPro" id="IPR005139">
    <property type="entry name" value="PCRF"/>
</dbReference>
<feature type="domain" description="Prokaryotic-type class I peptide chain release factors" evidence="6">
    <location>
        <begin position="187"/>
        <end position="203"/>
    </location>
</feature>
<dbReference type="STRING" id="234267.Acid_1585"/>
<comment type="PTM">
    <text evidence="4">Methylated by PrmC. Methylation increases the termination efficiency of RF2.</text>
</comment>
<dbReference type="SUPFAM" id="SSF75620">
    <property type="entry name" value="Release factor"/>
    <property type="match status" value="1"/>
</dbReference>
<comment type="similarity">
    <text evidence="1 4">Belongs to the prokaryotic/mitochondrial release factor family.</text>
</comment>
<protein>
    <recommendedName>
        <fullName evidence="4 5">Peptide chain release factor 2</fullName>
        <shortName evidence="4">RF-2</shortName>
    </recommendedName>
</protein>
<dbReference type="AlphaFoldDB" id="Q028H6"/>
<dbReference type="InterPro" id="IPR004374">
    <property type="entry name" value="PrfB"/>
</dbReference>
<keyword evidence="4" id="KW-0963">Cytoplasm</keyword>
<dbReference type="KEGG" id="sus:Acid_1585"/>
<evidence type="ECO:0000256" key="5">
    <source>
        <dbReference type="NCBIfam" id="TIGR00020"/>
    </source>
</evidence>
<dbReference type="PROSITE" id="PS00745">
    <property type="entry name" value="RF_PROK_I"/>
    <property type="match status" value="1"/>
</dbReference>
<feature type="modified residue" description="N5-methylglutamine" evidence="4">
    <location>
        <position position="194"/>
    </location>
</feature>
<dbReference type="PANTHER" id="PTHR43116">
    <property type="entry name" value="PEPTIDE CHAIN RELEASE FACTOR 2"/>
    <property type="match status" value="1"/>
</dbReference>
<dbReference type="InParanoid" id="Q028H6"/>
<dbReference type="InterPro" id="IPR000352">
    <property type="entry name" value="Pep_chain_release_fac_I"/>
</dbReference>
<dbReference type="HAMAP" id="MF_00094">
    <property type="entry name" value="Rel_fac_2"/>
    <property type="match status" value="1"/>
</dbReference>
<keyword evidence="2 4" id="KW-0488">Methylation</keyword>